<evidence type="ECO:0000256" key="1">
    <source>
        <dbReference type="ARBA" id="ARBA00001917"/>
    </source>
</evidence>
<evidence type="ECO:0000256" key="10">
    <source>
        <dbReference type="ARBA" id="ARBA00047287"/>
    </source>
</evidence>
<evidence type="ECO:0000256" key="5">
    <source>
        <dbReference type="ARBA" id="ARBA00022857"/>
    </source>
</evidence>
<evidence type="ECO:0000256" key="11">
    <source>
        <dbReference type="ARBA" id="ARBA00047652"/>
    </source>
</evidence>
<evidence type="ECO:0000256" key="9">
    <source>
        <dbReference type="ARBA" id="ARBA00038890"/>
    </source>
</evidence>
<dbReference type="PROSITE" id="PS01136">
    <property type="entry name" value="UPF0034"/>
    <property type="match status" value="1"/>
</dbReference>
<evidence type="ECO:0000256" key="13">
    <source>
        <dbReference type="ARBA" id="ARBA00049467"/>
    </source>
</evidence>
<feature type="domain" description="DUS-like FMN-binding" evidence="14">
    <location>
        <begin position="70"/>
        <end position="219"/>
    </location>
</feature>
<gene>
    <name evidence="15" type="ORF">KK1_038449</name>
</gene>
<dbReference type="PANTHER" id="PTHR11082:SF5">
    <property type="entry name" value="TRNA-DIHYDROURIDINE(16_17) SYNTHASE [NAD(P)(+)]-LIKE"/>
    <property type="match status" value="1"/>
</dbReference>
<dbReference type="PANTHER" id="PTHR11082">
    <property type="entry name" value="TRNA-DIHYDROURIDINE SYNTHASE"/>
    <property type="match status" value="1"/>
</dbReference>
<accession>A0A151RCG8</accession>
<dbReference type="CDD" id="cd02801">
    <property type="entry name" value="DUS_like_FMN"/>
    <property type="match status" value="1"/>
</dbReference>
<evidence type="ECO:0000256" key="12">
    <source>
        <dbReference type="ARBA" id="ARBA00048934"/>
    </source>
</evidence>
<evidence type="ECO:0000256" key="8">
    <source>
        <dbReference type="ARBA" id="ARBA00038313"/>
    </source>
</evidence>
<proteinExistence type="inferred from homology"/>
<evidence type="ECO:0000256" key="6">
    <source>
        <dbReference type="ARBA" id="ARBA00023002"/>
    </source>
</evidence>
<dbReference type="InterPro" id="IPR018517">
    <property type="entry name" value="tRNA_hU_synthase_CS"/>
</dbReference>
<sequence length="300" mass="34915">MKPKPYSYSFLYLNRYSCAQSRPLMAQTPPCEHPDDHRHLGFPARTLSGESRAERAWAHWAKLGRPRFIVAPMVDNSELPFRMLCRKYGAQGAYTPMLHSRIFSETQKYRNEEFTTCEEDRPLFVQFCANDPDVLLEAARKVEPYCDYVDINLGCPQRIAKRGNYGAFLMDNLPLVKSLVEKLAANLQVPVSCKIRLFPNLEDTLKYAKMLEEAGCTNVDGKLDQADLLIEYLKLCEKYPVPWRMIRSHVHKLLGDWFSLQPHIREELNKQSKLTFEFLYDMVDRLRDTGTRIPLYKVPE</sequence>
<evidence type="ECO:0000256" key="7">
    <source>
        <dbReference type="ARBA" id="ARBA00023027"/>
    </source>
</evidence>
<evidence type="ECO:0000313" key="16">
    <source>
        <dbReference type="Proteomes" id="UP000075243"/>
    </source>
</evidence>
<dbReference type="Gene3D" id="3.20.20.70">
    <property type="entry name" value="Aldolase class I"/>
    <property type="match status" value="1"/>
</dbReference>
<protein>
    <recommendedName>
        <fullName evidence="9">tRNA-dihydrouridine(16/17) synthase [NAD(P)(+)]</fullName>
        <ecNumber evidence="9">1.3.1.88</ecNumber>
    </recommendedName>
</protein>
<dbReference type="SUPFAM" id="SSF51395">
    <property type="entry name" value="FMN-linked oxidoreductases"/>
    <property type="match status" value="1"/>
</dbReference>
<dbReference type="EC" id="1.3.1.88" evidence="9"/>
<keyword evidence="7" id="KW-0520">NAD</keyword>
<keyword evidence="16" id="KW-1185">Reference proteome</keyword>
<reference evidence="15" key="1">
    <citation type="journal article" date="2012" name="Nat. Biotechnol.">
        <title>Draft genome sequence of pigeonpea (Cajanus cajan), an orphan legume crop of resource-poor farmers.</title>
        <authorList>
            <person name="Varshney R.K."/>
            <person name="Chen W."/>
            <person name="Li Y."/>
            <person name="Bharti A.K."/>
            <person name="Saxena R.K."/>
            <person name="Schlueter J.A."/>
            <person name="Donoghue M.T."/>
            <person name="Azam S."/>
            <person name="Fan G."/>
            <person name="Whaley A.M."/>
            <person name="Farmer A.D."/>
            <person name="Sheridan J."/>
            <person name="Iwata A."/>
            <person name="Tuteja R."/>
            <person name="Penmetsa R.V."/>
            <person name="Wu W."/>
            <person name="Upadhyaya H.D."/>
            <person name="Yang S.P."/>
            <person name="Shah T."/>
            <person name="Saxena K.B."/>
            <person name="Michael T."/>
            <person name="McCombie W.R."/>
            <person name="Yang B."/>
            <person name="Zhang G."/>
            <person name="Yang H."/>
            <person name="Wang J."/>
            <person name="Spillane C."/>
            <person name="Cook D.R."/>
            <person name="May G.D."/>
            <person name="Xu X."/>
            <person name="Jackson S.A."/>
        </authorList>
    </citation>
    <scope>NUCLEOTIDE SEQUENCE [LARGE SCALE GENOMIC DNA]</scope>
</reference>
<keyword evidence="5" id="KW-0521">NADP</keyword>
<dbReference type="Gramene" id="C.cajan_38879.t">
    <property type="protein sequence ID" value="C.cajan_38879.t"/>
    <property type="gene ID" value="C.cajan_38879"/>
</dbReference>
<organism evidence="15 16">
    <name type="scientific">Cajanus cajan</name>
    <name type="common">Pigeon pea</name>
    <name type="synonym">Cajanus indicus</name>
    <dbReference type="NCBI Taxonomy" id="3821"/>
    <lineage>
        <taxon>Eukaryota</taxon>
        <taxon>Viridiplantae</taxon>
        <taxon>Streptophyta</taxon>
        <taxon>Embryophyta</taxon>
        <taxon>Tracheophyta</taxon>
        <taxon>Spermatophyta</taxon>
        <taxon>Magnoliopsida</taxon>
        <taxon>eudicotyledons</taxon>
        <taxon>Gunneridae</taxon>
        <taxon>Pentapetalae</taxon>
        <taxon>rosids</taxon>
        <taxon>fabids</taxon>
        <taxon>Fabales</taxon>
        <taxon>Fabaceae</taxon>
        <taxon>Papilionoideae</taxon>
        <taxon>50 kb inversion clade</taxon>
        <taxon>NPAAA clade</taxon>
        <taxon>indigoferoid/millettioid clade</taxon>
        <taxon>Phaseoleae</taxon>
        <taxon>Cajanus</taxon>
    </lineage>
</organism>
<dbReference type="GO" id="GO:0017150">
    <property type="term" value="F:tRNA dihydrouridine synthase activity"/>
    <property type="evidence" value="ECO:0007669"/>
    <property type="project" value="InterPro"/>
</dbReference>
<comment type="cofactor">
    <cofactor evidence="1">
        <name>FMN</name>
        <dbReference type="ChEBI" id="CHEBI:58210"/>
    </cofactor>
</comment>
<comment type="catalytic activity">
    <reaction evidence="10">
        <text>5,6-dihydrouridine(17) in tRNA + NAD(+) = uridine(17) in tRNA + NADH + H(+)</text>
        <dbReference type="Rhea" id="RHEA:53372"/>
        <dbReference type="Rhea" id="RHEA-COMP:13541"/>
        <dbReference type="Rhea" id="RHEA-COMP:13542"/>
        <dbReference type="ChEBI" id="CHEBI:15378"/>
        <dbReference type="ChEBI" id="CHEBI:57540"/>
        <dbReference type="ChEBI" id="CHEBI:57945"/>
        <dbReference type="ChEBI" id="CHEBI:65315"/>
        <dbReference type="ChEBI" id="CHEBI:74443"/>
        <dbReference type="EC" id="1.3.1.88"/>
    </reaction>
    <physiologicalReaction direction="right-to-left" evidence="10">
        <dbReference type="Rhea" id="RHEA:53374"/>
    </physiologicalReaction>
</comment>
<comment type="catalytic activity">
    <reaction evidence="13">
        <text>5,6-dihydrouridine(17) in tRNA + NADP(+) = uridine(17) in tRNA + NADPH + H(+)</text>
        <dbReference type="Rhea" id="RHEA:53368"/>
        <dbReference type="Rhea" id="RHEA-COMP:13541"/>
        <dbReference type="Rhea" id="RHEA-COMP:13542"/>
        <dbReference type="ChEBI" id="CHEBI:15378"/>
        <dbReference type="ChEBI" id="CHEBI:57783"/>
        <dbReference type="ChEBI" id="CHEBI:58349"/>
        <dbReference type="ChEBI" id="CHEBI:65315"/>
        <dbReference type="ChEBI" id="CHEBI:74443"/>
        <dbReference type="EC" id="1.3.1.88"/>
    </reaction>
    <physiologicalReaction direction="right-to-left" evidence="13">
        <dbReference type="Rhea" id="RHEA:53370"/>
    </physiologicalReaction>
</comment>
<dbReference type="InterPro" id="IPR035587">
    <property type="entry name" value="DUS-like_FMN-bd"/>
</dbReference>
<dbReference type="GO" id="GO:0050660">
    <property type="term" value="F:flavin adenine dinucleotide binding"/>
    <property type="evidence" value="ECO:0007669"/>
    <property type="project" value="InterPro"/>
</dbReference>
<comment type="catalytic activity">
    <reaction evidence="12">
        <text>5,6-dihydrouridine(16) in tRNA + NAD(+) = uridine(16) in tRNA + NADH + H(+)</text>
        <dbReference type="Rhea" id="RHEA:53380"/>
        <dbReference type="Rhea" id="RHEA-COMP:13543"/>
        <dbReference type="Rhea" id="RHEA-COMP:13544"/>
        <dbReference type="ChEBI" id="CHEBI:15378"/>
        <dbReference type="ChEBI" id="CHEBI:57540"/>
        <dbReference type="ChEBI" id="CHEBI:57945"/>
        <dbReference type="ChEBI" id="CHEBI:65315"/>
        <dbReference type="ChEBI" id="CHEBI:74443"/>
        <dbReference type="EC" id="1.3.1.88"/>
    </reaction>
    <physiologicalReaction direction="right-to-left" evidence="12">
        <dbReference type="Rhea" id="RHEA:53382"/>
    </physiologicalReaction>
</comment>
<dbReference type="EMBL" id="KQ483850">
    <property type="protein sequence ID" value="KYP40217.1"/>
    <property type="molecule type" value="Genomic_DNA"/>
</dbReference>
<dbReference type="Pfam" id="PF01207">
    <property type="entry name" value="Dus"/>
    <property type="match status" value="1"/>
</dbReference>
<keyword evidence="6" id="KW-0560">Oxidoreductase</keyword>
<evidence type="ECO:0000259" key="14">
    <source>
        <dbReference type="Pfam" id="PF01207"/>
    </source>
</evidence>
<evidence type="ECO:0000313" key="15">
    <source>
        <dbReference type="EMBL" id="KYP40217.1"/>
    </source>
</evidence>
<evidence type="ECO:0000256" key="2">
    <source>
        <dbReference type="ARBA" id="ARBA00022630"/>
    </source>
</evidence>
<dbReference type="AlphaFoldDB" id="A0A151RCG8"/>
<dbReference type="OMA" id="IRANWSS"/>
<keyword evidence="2" id="KW-0285">Flavoprotein</keyword>
<dbReference type="InterPro" id="IPR013785">
    <property type="entry name" value="Aldolase_TIM"/>
</dbReference>
<keyword evidence="4" id="KW-0819">tRNA processing</keyword>
<dbReference type="STRING" id="3821.A0A151RCG8"/>
<comment type="similarity">
    <text evidence="8">Belongs to the Dus family. Dus1 subfamily.</text>
</comment>
<keyword evidence="3" id="KW-0288">FMN</keyword>
<dbReference type="Proteomes" id="UP000075243">
    <property type="component" value="Unassembled WGS sequence"/>
</dbReference>
<evidence type="ECO:0000256" key="4">
    <source>
        <dbReference type="ARBA" id="ARBA00022694"/>
    </source>
</evidence>
<comment type="catalytic activity">
    <reaction evidence="11">
        <text>5,6-dihydrouridine(16) in tRNA + NADP(+) = uridine(16) in tRNA + NADPH + H(+)</text>
        <dbReference type="Rhea" id="RHEA:53376"/>
        <dbReference type="Rhea" id="RHEA-COMP:13543"/>
        <dbReference type="Rhea" id="RHEA-COMP:13544"/>
        <dbReference type="ChEBI" id="CHEBI:15378"/>
        <dbReference type="ChEBI" id="CHEBI:57783"/>
        <dbReference type="ChEBI" id="CHEBI:58349"/>
        <dbReference type="ChEBI" id="CHEBI:65315"/>
        <dbReference type="ChEBI" id="CHEBI:74443"/>
        <dbReference type="EC" id="1.3.1.88"/>
    </reaction>
    <physiologicalReaction direction="right-to-left" evidence="11">
        <dbReference type="Rhea" id="RHEA:53378"/>
    </physiologicalReaction>
</comment>
<evidence type="ECO:0000256" key="3">
    <source>
        <dbReference type="ARBA" id="ARBA00022643"/>
    </source>
</evidence>
<name>A0A151RCG8_CAJCA</name>